<dbReference type="SUPFAM" id="SSF52058">
    <property type="entry name" value="L domain-like"/>
    <property type="match status" value="1"/>
</dbReference>
<dbReference type="EMBL" id="JACJJG010000104">
    <property type="protein sequence ID" value="MBM6674628.1"/>
    <property type="molecule type" value="Genomic_DNA"/>
</dbReference>
<proteinExistence type="predicted"/>
<dbReference type="PANTHER" id="PTHR45661">
    <property type="entry name" value="SURFACE ANTIGEN"/>
    <property type="match status" value="1"/>
</dbReference>
<dbReference type="Proteomes" id="UP000706891">
    <property type="component" value="Unassembled WGS sequence"/>
</dbReference>
<sequence length="489" mass="52324">MKRFTLVILTLLSCTAFAVAQTKTINVERPGTLCDLLTEEELATVRELTVTGTVNYEDMPIIRAMCGYDGDNNTTGVCEKLDLSGATVITLDDYGSDLVNAIGINELANCATLKTLVLPDNLRYYQSRGLAYNSNLAEITISDDNQYFTAEGCALYNKDKSVLCVLSAAAEGTFVIPSNLTDAYPSAFLGCDKVTAYEVEEGNTVFSSADGALVKGDELYLVPGGVTGILNIPEGVTSISANAFSGSQVEGVGIPSTLTAVGQSDFSGAENLVRFTVADANPHYLVVGESFLVNKDDPRILLLGAPGLSGEVTLPEGITGVNNYACSQCSKIERLIVPEGVTDIYDFAFGSCTGLTYLSLPSTLKTMTHQCFINCRNLLDVYIYATEVPQSNGSVSFYGGAKGCTLWVPEGTLEAYKADRGCGFMWFALQTGNSIKEMISSGIGAVEAGRGSVEETERYTLDGRRIEKPVRGVNIVRFSDGSTRKEMVK</sequence>
<dbReference type="AlphaFoldDB" id="A0A938WUT7"/>
<name>A0A938WUT7_9BACT</name>
<dbReference type="InterPro" id="IPR026906">
    <property type="entry name" value="LRR_5"/>
</dbReference>
<dbReference type="RefSeq" id="WP_205105742.1">
    <property type="nucleotide sequence ID" value="NZ_JACJJG010000104.1"/>
</dbReference>
<feature type="signal peptide" evidence="1">
    <location>
        <begin position="1"/>
        <end position="20"/>
    </location>
</feature>
<protein>
    <submittedName>
        <fullName evidence="2">Leucine-rich repeat protein</fullName>
    </submittedName>
</protein>
<dbReference type="InterPro" id="IPR053139">
    <property type="entry name" value="Surface_bspA-like"/>
</dbReference>
<feature type="chain" id="PRO_5037374073" evidence="1">
    <location>
        <begin position="21"/>
        <end position="489"/>
    </location>
</feature>
<accession>A0A938WUT7</accession>
<dbReference type="InterPro" id="IPR032675">
    <property type="entry name" value="LRR_dom_sf"/>
</dbReference>
<evidence type="ECO:0000256" key="1">
    <source>
        <dbReference type="SAM" id="SignalP"/>
    </source>
</evidence>
<organism evidence="2 3">
    <name type="scientific">Marseilla massiliensis</name>
    <dbReference type="NCBI Taxonomy" id="1841864"/>
    <lineage>
        <taxon>Bacteria</taxon>
        <taxon>Pseudomonadati</taxon>
        <taxon>Bacteroidota</taxon>
        <taxon>Bacteroidia</taxon>
        <taxon>Bacteroidales</taxon>
        <taxon>Prevotellaceae</taxon>
        <taxon>Marseilla</taxon>
    </lineage>
</organism>
<reference evidence="2" key="1">
    <citation type="submission" date="2020-08" db="EMBL/GenBank/DDBJ databases">
        <authorList>
            <person name="Cejkova D."/>
            <person name="Kubasova T."/>
            <person name="Jahodarova E."/>
            <person name="Rychlik I."/>
        </authorList>
    </citation>
    <scope>NUCLEOTIDE SEQUENCE</scope>
    <source>
        <strain evidence="2">An824</strain>
    </source>
</reference>
<dbReference type="PANTHER" id="PTHR45661:SF3">
    <property type="entry name" value="IG-LIKE DOMAIN-CONTAINING PROTEIN"/>
    <property type="match status" value="1"/>
</dbReference>
<dbReference type="Pfam" id="PF13306">
    <property type="entry name" value="LRR_5"/>
    <property type="match status" value="3"/>
</dbReference>
<reference evidence="2" key="2">
    <citation type="journal article" date="2021" name="Sci. Rep.">
        <title>The distribution of antibiotic resistance genes in chicken gut microbiota commensals.</title>
        <authorList>
            <person name="Juricova H."/>
            <person name="Matiasovicova J."/>
            <person name="Kubasova T."/>
            <person name="Cejkova D."/>
            <person name="Rychlik I."/>
        </authorList>
    </citation>
    <scope>NUCLEOTIDE SEQUENCE</scope>
    <source>
        <strain evidence="2">An824</strain>
    </source>
</reference>
<dbReference type="Gene3D" id="3.80.10.10">
    <property type="entry name" value="Ribonuclease Inhibitor"/>
    <property type="match status" value="3"/>
</dbReference>
<gene>
    <name evidence="2" type="ORF">H6A34_12175</name>
</gene>
<keyword evidence="1" id="KW-0732">Signal</keyword>
<comment type="caution">
    <text evidence="2">The sequence shown here is derived from an EMBL/GenBank/DDBJ whole genome shotgun (WGS) entry which is preliminary data.</text>
</comment>
<evidence type="ECO:0000313" key="2">
    <source>
        <dbReference type="EMBL" id="MBM6674628.1"/>
    </source>
</evidence>
<evidence type="ECO:0000313" key="3">
    <source>
        <dbReference type="Proteomes" id="UP000706891"/>
    </source>
</evidence>
<keyword evidence="3" id="KW-1185">Reference proteome</keyword>